<dbReference type="EMBL" id="CABFWF030000018">
    <property type="protein sequence ID" value="CAD7054527.1"/>
    <property type="molecule type" value="Genomic_DNA"/>
</dbReference>
<accession>A0ABM8PY99</accession>
<dbReference type="Gene3D" id="3.60.15.10">
    <property type="entry name" value="Ribonuclease Z/Hydroxyacylglutathione hydrolase-like"/>
    <property type="match status" value="1"/>
</dbReference>
<comment type="caution">
    <text evidence="3">The sequence shown here is derived from an EMBL/GenBank/DDBJ whole genome shotgun (WGS) entry which is preliminary data.</text>
</comment>
<sequence length="293" mass="31898">MTEQLALGDDDLAPVDEGHDGIRAFAPLLAYRKLSIVNVIFHGAPGGSGWVLIDTGLPTSHDAILSCAAARFGTDSRPTAIIMTHAHFDHAGSVEYLSKHWDVPVYAHPLEFPYLNGQAAYPPADPWVGGGAMALLSPLFPRSPVDVSSRLKSLPPDQSVPFMPGWKWLHTPGHTPGHVSLWQEEDRILIAGDAVVTTAQESAYAVMTQRPEMHGPPRYLTPDWEAAERSVKMLAELRPNLIISGHGRPVRGERMQAKLSELADAFRDTAVPEGGRYDHDPATPGNAENNAYR</sequence>
<dbReference type="SMART" id="SM00849">
    <property type="entry name" value="Lactamase_B"/>
    <property type="match status" value="1"/>
</dbReference>
<dbReference type="InterPro" id="IPR001279">
    <property type="entry name" value="Metallo-B-lactamas"/>
</dbReference>
<dbReference type="PANTHER" id="PTHR42951">
    <property type="entry name" value="METALLO-BETA-LACTAMASE DOMAIN-CONTAINING"/>
    <property type="match status" value="1"/>
</dbReference>
<reference evidence="3 4" key="1">
    <citation type="submission" date="2020-11" db="EMBL/GenBank/DDBJ databases">
        <authorList>
            <person name="Lassalle F."/>
        </authorList>
    </citation>
    <scope>NUCLEOTIDE SEQUENCE [LARGE SCALE GENOMIC DNA]</scope>
    <source>
        <strain evidence="3 4">JC140</strain>
    </source>
</reference>
<dbReference type="InterPro" id="IPR036866">
    <property type="entry name" value="RibonucZ/Hydroxyglut_hydro"/>
</dbReference>
<keyword evidence="4" id="KW-1185">Reference proteome</keyword>
<feature type="domain" description="Metallo-beta-lactamase" evidence="2">
    <location>
        <begin position="36"/>
        <end position="246"/>
    </location>
</feature>
<dbReference type="SUPFAM" id="SSF56281">
    <property type="entry name" value="Metallo-hydrolase/oxidoreductase"/>
    <property type="match status" value="1"/>
</dbReference>
<name>A0ABM8PY99_9HYPH</name>
<proteinExistence type="predicted"/>
<evidence type="ECO:0000259" key="2">
    <source>
        <dbReference type="SMART" id="SM00849"/>
    </source>
</evidence>
<dbReference type="Proteomes" id="UP000606921">
    <property type="component" value="Unassembled WGS sequence"/>
</dbReference>
<dbReference type="InterPro" id="IPR050855">
    <property type="entry name" value="NDM-1-like"/>
</dbReference>
<gene>
    <name evidence="3" type="ORF">REJC140_02178</name>
</gene>
<feature type="region of interest" description="Disordered" evidence="1">
    <location>
        <begin position="271"/>
        <end position="293"/>
    </location>
</feature>
<evidence type="ECO:0000256" key="1">
    <source>
        <dbReference type="SAM" id="MobiDB-lite"/>
    </source>
</evidence>
<dbReference type="Pfam" id="PF00753">
    <property type="entry name" value="Lactamase_B"/>
    <property type="match status" value="1"/>
</dbReference>
<protein>
    <submittedName>
        <fullName evidence="3">MBL fold metallo-hydrolase</fullName>
    </submittedName>
</protein>
<dbReference type="CDD" id="cd07721">
    <property type="entry name" value="yflN-like_MBL-fold"/>
    <property type="match status" value="1"/>
</dbReference>
<evidence type="ECO:0000313" key="4">
    <source>
        <dbReference type="Proteomes" id="UP000606921"/>
    </source>
</evidence>
<organism evidence="3 4">
    <name type="scientific">Pseudorhizobium endolithicum</name>
    <dbReference type="NCBI Taxonomy" id="1191678"/>
    <lineage>
        <taxon>Bacteria</taxon>
        <taxon>Pseudomonadati</taxon>
        <taxon>Pseudomonadota</taxon>
        <taxon>Alphaproteobacteria</taxon>
        <taxon>Hyphomicrobiales</taxon>
        <taxon>Rhizobiaceae</taxon>
        <taxon>Rhizobium/Agrobacterium group</taxon>
        <taxon>Pseudorhizobium</taxon>
    </lineage>
</organism>
<dbReference type="RefSeq" id="WP_142594151.1">
    <property type="nucleotide sequence ID" value="NZ_CABFWF030000018.1"/>
</dbReference>
<dbReference type="PANTHER" id="PTHR42951:SF17">
    <property type="entry name" value="METALLO-BETA-LACTAMASE DOMAIN-CONTAINING PROTEIN"/>
    <property type="match status" value="1"/>
</dbReference>
<evidence type="ECO:0000313" key="3">
    <source>
        <dbReference type="EMBL" id="CAD7054527.1"/>
    </source>
</evidence>